<organism evidence="1">
    <name type="scientific">Fusobacterium nucleatum</name>
    <dbReference type="NCBI Taxonomy" id="851"/>
    <lineage>
        <taxon>Bacteria</taxon>
        <taxon>Fusobacteriati</taxon>
        <taxon>Fusobacteriota</taxon>
        <taxon>Fusobacteriia</taxon>
        <taxon>Fusobacteriales</taxon>
        <taxon>Fusobacteriaceae</taxon>
        <taxon>Fusobacterium</taxon>
    </lineage>
</organism>
<proteinExistence type="predicted"/>
<evidence type="ECO:0000313" key="1">
    <source>
        <dbReference type="EMBL" id="RRD33129.1"/>
    </source>
</evidence>
<sequence>GSKNYGIYAAGTATNLGDINFGSGVGNVGMYSISGGRAINGSSTINSVIRVSASDKANKLFGIGMAAGYTDDNGVVHQIGTVENYGTIKVEKDNGIGMYATGRGSKAINRGNIELSGKNTTGMYLDNNAIGENYGTIKTVPNP</sequence>
<accession>A0A3P1VFX8</accession>
<name>A0A3P1VFX8_FUSNU</name>
<feature type="non-terminal residue" evidence="1">
    <location>
        <position position="1"/>
    </location>
</feature>
<feature type="non-terminal residue" evidence="1">
    <location>
        <position position="143"/>
    </location>
</feature>
<dbReference type="EMBL" id="RQZD01000130">
    <property type="protein sequence ID" value="RRD33129.1"/>
    <property type="molecule type" value="Genomic_DNA"/>
</dbReference>
<reference evidence="1" key="1">
    <citation type="submission" date="2018-11" db="EMBL/GenBank/DDBJ databases">
        <title>Genomes From Bacteria Associated with the Canine Oral Cavity: a Test Case for Automated Genome-Based Taxonomic Assignment.</title>
        <authorList>
            <person name="Coil D.A."/>
            <person name="Jospin G."/>
            <person name="Darling A.E."/>
            <person name="Wallis C."/>
            <person name="Davis I.J."/>
            <person name="Harris S."/>
            <person name="Eisen J.A."/>
            <person name="Holcombe L.J."/>
            <person name="O'Flynn C."/>
        </authorList>
    </citation>
    <scope>NUCLEOTIDE SEQUENCE [LARGE SCALE GENOMIC DNA]</scope>
    <source>
        <strain evidence="1">OH5060</strain>
    </source>
</reference>
<protein>
    <submittedName>
        <fullName evidence="1">Autotransporter outer membrane beta-barrel domain-containing protein</fullName>
    </submittedName>
</protein>
<gene>
    <name evidence="1" type="ORF">EII28_12390</name>
</gene>
<dbReference type="AlphaFoldDB" id="A0A3P1VFX8"/>
<comment type="caution">
    <text evidence="1">The sequence shown here is derived from an EMBL/GenBank/DDBJ whole genome shotgun (WGS) entry which is preliminary data.</text>
</comment>